<evidence type="ECO:0000256" key="4">
    <source>
        <dbReference type="ARBA" id="ARBA00023157"/>
    </source>
</evidence>
<dbReference type="Gene3D" id="2.10.50.10">
    <property type="entry name" value="Tumor Necrosis Factor Receptor, subunit A, domain 2"/>
    <property type="match status" value="3"/>
</dbReference>
<feature type="repeat" description="TNFR-Cys" evidence="6">
    <location>
        <begin position="159"/>
        <end position="200"/>
    </location>
</feature>
<dbReference type="SUPFAM" id="SSF57586">
    <property type="entry name" value="TNF receptor-like"/>
    <property type="match status" value="2"/>
</dbReference>
<feature type="disulfide bond" evidence="6">
    <location>
        <begin position="179"/>
        <end position="192"/>
    </location>
</feature>
<keyword evidence="7" id="KW-0472">Membrane</keyword>
<dbReference type="Ensembl" id="ENSLCAT00010024584.1">
    <property type="protein sequence ID" value="ENSLCAP00010024056.1"/>
    <property type="gene ID" value="ENSLCAG00010011286.1"/>
</dbReference>
<accession>A0A4W6DFY7</accession>
<keyword evidence="5" id="KW-0325">Glycoprotein</keyword>
<reference evidence="11" key="1">
    <citation type="submission" date="2015-09" db="EMBL/GenBank/DDBJ databases">
        <authorList>
            <person name="Sai Rama Sridatta P."/>
        </authorList>
    </citation>
    <scope>NUCLEOTIDE SEQUENCE [LARGE SCALE GENOMIC DNA]</scope>
</reference>
<dbReference type="InterPro" id="IPR033994">
    <property type="entry name" value="TNFRSF1A_death"/>
</dbReference>
<reference evidence="10" key="3">
    <citation type="submission" date="2025-09" db="UniProtKB">
        <authorList>
            <consortium name="Ensembl"/>
        </authorList>
    </citation>
    <scope>IDENTIFICATION</scope>
</reference>
<evidence type="ECO:0000259" key="9">
    <source>
        <dbReference type="PROSITE" id="PS50050"/>
    </source>
</evidence>
<comment type="caution">
    <text evidence="6">Lacks conserved residue(s) required for the propagation of feature annotation.</text>
</comment>
<evidence type="ECO:0000259" key="8">
    <source>
        <dbReference type="PROSITE" id="PS50017"/>
    </source>
</evidence>
<evidence type="ECO:0000256" key="3">
    <source>
        <dbReference type="ARBA" id="ARBA00022737"/>
    </source>
</evidence>
<evidence type="ECO:0000313" key="10">
    <source>
        <dbReference type="Ensembl" id="ENSLCAP00010024056.1"/>
    </source>
</evidence>
<dbReference type="GeneTree" id="ENSGT00940000159540"/>
<feature type="transmembrane region" description="Helical" evidence="7">
    <location>
        <begin position="253"/>
        <end position="275"/>
    </location>
</feature>
<dbReference type="GO" id="GO:0043120">
    <property type="term" value="F:tumor necrosis factor binding"/>
    <property type="evidence" value="ECO:0007669"/>
    <property type="project" value="TreeGrafter"/>
</dbReference>
<dbReference type="InterPro" id="IPR001368">
    <property type="entry name" value="TNFR/NGFR_Cys_rich_reg"/>
</dbReference>
<dbReference type="PROSITE" id="PS50017">
    <property type="entry name" value="DEATH_DOMAIN"/>
    <property type="match status" value="1"/>
</dbReference>
<sequence>MEGAGPRGRRNITAPVGTILLLVVRKSSSTSQNTLRLQGDMKNCPMMHSKCFLCTFIVCSVLQCMFIPALAALQSTVQPKCKSWEYDNEKGHCCDKCHAGFKLLEVCHGDGQRSKCVPCPDRQYTDQINYSPNCRSCSTCKKNEILTKPCGRSQNTICQCKDGYYKAFIDSGTYECRKCTKCGPDETTIKTCTPEQNTVCECKENYYRVMRKCEPCKSWFKNIIAFLICPCSRLFSSVPPDPDTTVNEFPVNIIIGVGAVVLVLFVLAVLVTYMATKWFTKQTLLQPSSQPSDVSPDSCEQVLISGEEPLDNSSVKAIPKIPTTEQEPSNLPDCVPLEINISDLIYTVLDLVPVLQVKQLVRILGVRDTEIEQAELDNRSCREAHYQMLRVWAERGSHVGGGGRRGGMLHRPLLQELLDKLRQMHLGRAAEELETKYGIQ</sequence>
<dbReference type="InterPro" id="IPR000488">
    <property type="entry name" value="Death_dom"/>
</dbReference>
<protein>
    <submittedName>
        <fullName evidence="10">Tumor necrosis factor receptor superfamily, member 1a</fullName>
    </submittedName>
</protein>
<name>A0A4W6DFY7_LATCA</name>
<evidence type="ECO:0000256" key="5">
    <source>
        <dbReference type="ARBA" id="ARBA00023180"/>
    </source>
</evidence>
<dbReference type="PANTHER" id="PTHR46861:SF1">
    <property type="entry name" value="TUMOR NECROSIS FACTOR RECEPTOR SUPERFAMILY MEMBER 1A"/>
    <property type="match status" value="1"/>
</dbReference>
<dbReference type="SMART" id="SM00005">
    <property type="entry name" value="DEATH"/>
    <property type="match status" value="1"/>
</dbReference>
<dbReference type="PROSITE" id="PS50050">
    <property type="entry name" value="TNFR_NGFR_2"/>
    <property type="match status" value="2"/>
</dbReference>
<dbReference type="Pfam" id="PF00020">
    <property type="entry name" value="TNFR_c6"/>
    <property type="match status" value="2"/>
</dbReference>
<feature type="disulfide bond" evidence="6">
    <location>
        <begin position="119"/>
        <end position="134"/>
    </location>
</feature>
<dbReference type="PANTHER" id="PTHR46861">
    <property type="entry name" value="TUMOR NECROSIS FACTOR RECEPTOR SUPERFAMILY MEMBER 1A"/>
    <property type="match status" value="1"/>
</dbReference>
<dbReference type="SUPFAM" id="SSF47986">
    <property type="entry name" value="DEATH domain"/>
    <property type="match status" value="1"/>
</dbReference>
<dbReference type="GO" id="GO:0006954">
    <property type="term" value="P:inflammatory response"/>
    <property type="evidence" value="ECO:0007669"/>
    <property type="project" value="TreeGrafter"/>
</dbReference>
<dbReference type="Gene3D" id="1.10.533.10">
    <property type="entry name" value="Death Domain, Fas"/>
    <property type="match status" value="1"/>
</dbReference>
<evidence type="ECO:0000313" key="11">
    <source>
        <dbReference type="Proteomes" id="UP000314980"/>
    </source>
</evidence>
<reference evidence="10" key="2">
    <citation type="submission" date="2025-08" db="UniProtKB">
        <authorList>
            <consortium name="Ensembl"/>
        </authorList>
    </citation>
    <scope>IDENTIFICATION</scope>
</reference>
<organism evidence="10 11">
    <name type="scientific">Lates calcarifer</name>
    <name type="common">Barramundi</name>
    <name type="synonym">Holocentrus calcarifer</name>
    <dbReference type="NCBI Taxonomy" id="8187"/>
    <lineage>
        <taxon>Eukaryota</taxon>
        <taxon>Metazoa</taxon>
        <taxon>Chordata</taxon>
        <taxon>Craniata</taxon>
        <taxon>Vertebrata</taxon>
        <taxon>Euteleostomi</taxon>
        <taxon>Actinopterygii</taxon>
        <taxon>Neopterygii</taxon>
        <taxon>Teleostei</taxon>
        <taxon>Neoteleostei</taxon>
        <taxon>Acanthomorphata</taxon>
        <taxon>Carangaria</taxon>
        <taxon>Carangaria incertae sedis</taxon>
        <taxon>Centropomidae</taxon>
        <taxon>Lates</taxon>
    </lineage>
</organism>
<dbReference type="PROSITE" id="PS00652">
    <property type="entry name" value="TNFR_NGFR_1"/>
    <property type="match status" value="1"/>
</dbReference>
<evidence type="ECO:0000256" key="6">
    <source>
        <dbReference type="PROSITE-ProRule" id="PRU00206"/>
    </source>
</evidence>
<feature type="disulfide bond" evidence="6">
    <location>
        <begin position="140"/>
        <end position="158"/>
    </location>
</feature>
<feature type="domain" description="TNFR-Cys" evidence="9">
    <location>
        <begin position="159"/>
        <end position="200"/>
    </location>
</feature>
<evidence type="ECO:0000256" key="2">
    <source>
        <dbReference type="ARBA" id="ARBA00022729"/>
    </source>
</evidence>
<keyword evidence="7" id="KW-0812">Transmembrane</keyword>
<dbReference type="Proteomes" id="UP000314980">
    <property type="component" value="Unassembled WGS sequence"/>
</dbReference>
<dbReference type="CDD" id="cd08313">
    <property type="entry name" value="Death_TNFR1"/>
    <property type="match status" value="1"/>
</dbReference>
<dbReference type="Pfam" id="PF00531">
    <property type="entry name" value="Death"/>
    <property type="match status" value="1"/>
</dbReference>
<keyword evidence="3" id="KW-0677">Repeat</keyword>
<keyword evidence="11" id="KW-1185">Reference proteome</keyword>
<keyword evidence="4 6" id="KW-1015">Disulfide bond</keyword>
<dbReference type="GO" id="GO:0043235">
    <property type="term" value="C:receptor complex"/>
    <property type="evidence" value="ECO:0007669"/>
    <property type="project" value="TreeGrafter"/>
</dbReference>
<dbReference type="InterPro" id="IPR052493">
    <property type="entry name" value="TNFRSF1A"/>
</dbReference>
<evidence type="ECO:0000256" key="7">
    <source>
        <dbReference type="SAM" id="Phobius"/>
    </source>
</evidence>
<dbReference type="SMART" id="SM00208">
    <property type="entry name" value="TNFR"/>
    <property type="match status" value="3"/>
</dbReference>
<dbReference type="STRING" id="8187.ENSLCAP00010024056"/>
<dbReference type="GO" id="GO:0005031">
    <property type="term" value="F:tumor necrosis factor receptor activity"/>
    <property type="evidence" value="ECO:0007669"/>
    <property type="project" value="TreeGrafter"/>
</dbReference>
<dbReference type="GO" id="GO:0006915">
    <property type="term" value="P:apoptotic process"/>
    <property type="evidence" value="ECO:0007669"/>
    <property type="project" value="UniProtKB-KW"/>
</dbReference>
<proteinExistence type="predicted"/>
<keyword evidence="7" id="KW-1133">Transmembrane helix</keyword>
<evidence type="ECO:0000256" key="1">
    <source>
        <dbReference type="ARBA" id="ARBA00022703"/>
    </source>
</evidence>
<feature type="repeat" description="TNFR-Cys" evidence="6">
    <location>
        <begin position="118"/>
        <end position="158"/>
    </location>
</feature>
<feature type="disulfide bond" evidence="6">
    <location>
        <begin position="137"/>
        <end position="150"/>
    </location>
</feature>
<dbReference type="AlphaFoldDB" id="A0A4W6DFY7"/>
<dbReference type="InterPro" id="IPR011029">
    <property type="entry name" value="DEATH-like_dom_sf"/>
</dbReference>
<dbReference type="InParanoid" id="A0A4W6DFY7"/>
<feature type="transmembrane region" description="Helical" evidence="7">
    <location>
        <begin position="51"/>
        <end position="73"/>
    </location>
</feature>
<feature type="disulfide bond" evidence="6">
    <location>
        <begin position="182"/>
        <end position="200"/>
    </location>
</feature>
<feature type="domain" description="TNFR-Cys" evidence="9">
    <location>
        <begin position="118"/>
        <end position="158"/>
    </location>
</feature>
<dbReference type="GO" id="GO:0045121">
    <property type="term" value="C:membrane raft"/>
    <property type="evidence" value="ECO:0007669"/>
    <property type="project" value="TreeGrafter"/>
</dbReference>
<keyword evidence="2" id="KW-0732">Signal</keyword>
<feature type="domain" description="Death" evidence="8">
    <location>
        <begin position="358"/>
        <end position="437"/>
    </location>
</feature>
<keyword evidence="1" id="KW-0053">Apoptosis</keyword>